<accession>A0ABU7HYJ7</accession>
<sequence>MKPLLLSLALVSLGLQANADVTPQTLALHQRLLVLDSHLDTPLQLTRPGWDIDQRHDFHSDGSQVDLPRMREGGLDGGFFAIYTPQGPRDEAGLAQASAYGLATLQRIRDMIDRQPGQFALARNADDARRIAASGKRVVFISMENAEPLAADPGLLRTYQRQGLSMLGLVHFASNSFADSATALPEWQGLNDKGRALVREANRLGILLDVSHASDRVFDQVLALSSAPIVASHSSSRAVNAHPRNLDDQRLRQLAARGGVVQVTAYSDYLIPLTPNPERNKALAAFGARFRNIAALGPEQARELFAERAAIDRRYPQPRADLDVFMKHLLHVLDVVGPRHVGIGADWDGGGGVTGLEDVSQLPKVSQRLLDAGYSEEDLAAIWGGNLLRALQAAQDGARPGNPG</sequence>
<protein>
    <submittedName>
        <fullName evidence="2">Dipeptidase</fullName>
    </submittedName>
</protein>
<gene>
    <name evidence="2" type="ORF">V0R50_25350</name>
</gene>
<comment type="caution">
    <text evidence="2">The sequence shown here is derived from an EMBL/GenBank/DDBJ whole genome shotgun (WGS) entry which is preliminary data.</text>
</comment>
<dbReference type="Pfam" id="PF01244">
    <property type="entry name" value="Peptidase_M19"/>
    <property type="match status" value="1"/>
</dbReference>
<reference evidence="2 3" key="1">
    <citation type="submission" date="2024-01" db="EMBL/GenBank/DDBJ databases">
        <title>Unpublished Manusciprt.</title>
        <authorList>
            <person name="Duman M."/>
            <person name="Valdes E.G."/>
            <person name="Ajmi N."/>
            <person name="Altun S."/>
            <person name="Saticioglu I.B."/>
        </authorList>
    </citation>
    <scope>NUCLEOTIDE SEQUENCE [LARGE SCALE GENOMIC DNA]</scope>
    <source>
        <strain evidence="2 3">148P</strain>
    </source>
</reference>
<dbReference type="Proteomes" id="UP001335100">
    <property type="component" value="Unassembled WGS sequence"/>
</dbReference>
<keyword evidence="1" id="KW-0732">Signal</keyword>
<dbReference type="PROSITE" id="PS51365">
    <property type="entry name" value="RENAL_DIPEPTIDASE_2"/>
    <property type="match status" value="1"/>
</dbReference>
<organism evidence="2 3">
    <name type="scientific">Pseudomonas ulcerans</name>
    <dbReference type="NCBI Taxonomy" id="3115852"/>
    <lineage>
        <taxon>Bacteria</taxon>
        <taxon>Pseudomonadati</taxon>
        <taxon>Pseudomonadota</taxon>
        <taxon>Gammaproteobacteria</taxon>
        <taxon>Pseudomonadales</taxon>
        <taxon>Pseudomonadaceae</taxon>
        <taxon>Pseudomonas</taxon>
    </lineage>
</organism>
<dbReference type="RefSeq" id="WP_330077236.1">
    <property type="nucleotide sequence ID" value="NZ_JAZDQJ010000039.1"/>
</dbReference>
<evidence type="ECO:0000256" key="1">
    <source>
        <dbReference type="SAM" id="SignalP"/>
    </source>
</evidence>
<feature type="chain" id="PRO_5046355290" evidence="1">
    <location>
        <begin position="20"/>
        <end position="404"/>
    </location>
</feature>
<dbReference type="Gene3D" id="3.20.20.140">
    <property type="entry name" value="Metal-dependent hydrolases"/>
    <property type="match status" value="1"/>
</dbReference>
<evidence type="ECO:0000313" key="2">
    <source>
        <dbReference type="EMBL" id="MEE1936566.1"/>
    </source>
</evidence>
<proteinExistence type="predicted"/>
<dbReference type="PANTHER" id="PTHR10443">
    <property type="entry name" value="MICROSOMAL DIPEPTIDASE"/>
    <property type="match status" value="1"/>
</dbReference>
<keyword evidence="3" id="KW-1185">Reference proteome</keyword>
<dbReference type="EMBL" id="JAZDQJ010000039">
    <property type="protein sequence ID" value="MEE1936566.1"/>
    <property type="molecule type" value="Genomic_DNA"/>
</dbReference>
<evidence type="ECO:0000313" key="3">
    <source>
        <dbReference type="Proteomes" id="UP001335100"/>
    </source>
</evidence>
<name>A0ABU7HYJ7_9PSED</name>
<feature type="signal peptide" evidence="1">
    <location>
        <begin position="1"/>
        <end position="19"/>
    </location>
</feature>
<dbReference type="InterPro" id="IPR032466">
    <property type="entry name" value="Metal_Hydrolase"/>
</dbReference>
<dbReference type="PANTHER" id="PTHR10443:SF12">
    <property type="entry name" value="DIPEPTIDASE"/>
    <property type="match status" value="1"/>
</dbReference>
<dbReference type="SUPFAM" id="SSF51556">
    <property type="entry name" value="Metallo-dependent hydrolases"/>
    <property type="match status" value="1"/>
</dbReference>
<dbReference type="InterPro" id="IPR008257">
    <property type="entry name" value="Pept_M19"/>
</dbReference>
<dbReference type="CDD" id="cd01301">
    <property type="entry name" value="rDP_like"/>
    <property type="match status" value="1"/>
</dbReference>